<dbReference type="GO" id="GO:0046872">
    <property type="term" value="F:metal ion binding"/>
    <property type="evidence" value="ECO:0007669"/>
    <property type="project" value="UniProtKB-KW"/>
</dbReference>
<keyword evidence="1" id="KW-0328">Glycosyltransferase</keyword>
<evidence type="ECO:0000256" key="2">
    <source>
        <dbReference type="ARBA" id="ARBA00022679"/>
    </source>
</evidence>
<evidence type="ECO:0000256" key="3">
    <source>
        <dbReference type="ARBA" id="ARBA00022723"/>
    </source>
</evidence>
<keyword evidence="5" id="KW-1185">Reference proteome</keyword>
<proteinExistence type="predicted"/>
<dbReference type="STRING" id="1123309.GCA_000377005_01672"/>
<dbReference type="EMBL" id="RQZA01000001">
    <property type="protein sequence ID" value="RRD32591.1"/>
    <property type="molecule type" value="Genomic_DNA"/>
</dbReference>
<sequence>MNLLFVIDDAYVEQFKVVLYSIVQQMPNQAFQVYLMQKVLLKKDAEIRYFVEKLGMVYHPVVVGEGAFATAPTTDRYPDTIYYRLLAHEYLPATVDKILYLDADILCLNDFKKFYHMEMGQKLYAAASHNEDGRLLDYVNKLRLKNFEMDSSYFNTGILLMNLEAIRLQVKREDILDFIEKNRNWLILPDQDVLNGLYADQVISIPDEIYNYDARYSLIYQAKSQGKWNLDWVIDHTVFLHFAGRDKPWKTNYRGRYSGLYKFIAKLTCKFEGKS</sequence>
<evidence type="ECO:0000256" key="1">
    <source>
        <dbReference type="ARBA" id="ARBA00022676"/>
    </source>
</evidence>
<dbReference type="InterPro" id="IPR029044">
    <property type="entry name" value="Nucleotide-diphossugar_trans"/>
</dbReference>
<protein>
    <submittedName>
        <fullName evidence="4">Glycosyltransferase family 8 protein</fullName>
    </submittedName>
</protein>
<organism evidence="4 5">
    <name type="scientific">Streptococcus minor</name>
    <dbReference type="NCBI Taxonomy" id="229549"/>
    <lineage>
        <taxon>Bacteria</taxon>
        <taxon>Bacillati</taxon>
        <taxon>Bacillota</taxon>
        <taxon>Bacilli</taxon>
        <taxon>Lactobacillales</taxon>
        <taxon>Streptococcaceae</taxon>
        <taxon>Streptococcus</taxon>
    </lineage>
</organism>
<keyword evidence="2 4" id="KW-0808">Transferase</keyword>
<evidence type="ECO:0000313" key="4">
    <source>
        <dbReference type="EMBL" id="RRD32591.1"/>
    </source>
</evidence>
<reference evidence="4 5" key="1">
    <citation type="submission" date="2018-11" db="EMBL/GenBank/DDBJ databases">
        <title>Genomes From Bacteria Associated with the Canine Oral Cavity: a Test Case for Automated Genome-Based Taxonomic Assignment.</title>
        <authorList>
            <person name="Coil D.A."/>
            <person name="Jospin G."/>
            <person name="Darling A.E."/>
            <person name="Wallis C."/>
            <person name="Davis I.J."/>
            <person name="Harris S."/>
            <person name="Eisen J.A."/>
            <person name="Holcombe L.J."/>
            <person name="O'Flynn C."/>
        </authorList>
    </citation>
    <scope>NUCLEOTIDE SEQUENCE [LARGE SCALE GENOMIC DNA]</scope>
    <source>
        <strain evidence="4 5">OH4621_COT-116</strain>
    </source>
</reference>
<accession>A0A3P1VEG9</accession>
<dbReference type="RefSeq" id="WP_124775699.1">
    <property type="nucleotide sequence ID" value="NZ_RQZA01000001.1"/>
</dbReference>
<gene>
    <name evidence="4" type="ORF">EII38_02310</name>
</gene>
<dbReference type="InterPro" id="IPR050748">
    <property type="entry name" value="Glycosyltrans_8_dom-fam"/>
</dbReference>
<dbReference type="AlphaFoldDB" id="A0A3P1VEG9"/>
<name>A0A3P1VEG9_9STRE</name>
<dbReference type="GO" id="GO:0016757">
    <property type="term" value="F:glycosyltransferase activity"/>
    <property type="evidence" value="ECO:0007669"/>
    <property type="project" value="UniProtKB-KW"/>
</dbReference>
<comment type="caution">
    <text evidence="4">The sequence shown here is derived from an EMBL/GenBank/DDBJ whole genome shotgun (WGS) entry which is preliminary data.</text>
</comment>
<dbReference type="CDD" id="cd04194">
    <property type="entry name" value="GT8_A4GalT_like"/>
    <property type="match status" value="1"/>
</dbReference>
<dbReference type="InterPro" id="IPR002495">
    <property type="entry name" value="Glyco_trans_8"/>
</dbReference>
<dbReference type="Gene3D" id="3.90.550.10">
    <property type="entry name" value="Spore Coat Polysaccharide Biosynthesis Protein SpsA, Chain A"/>
    <property type="match status" value="1"/>
</dbReference>
<dbReference type="Proteomes" id="UP000281771">
    <property type="component" value="Unassembled WGS sequence"/>
</dbReference>
<keyword evidence="3" id="KW-0479">Metal-binding</keyword>
<dbReference type="Pfam" id="PF01501">
    <property type="entry name" value="Glyco_transf_8"/>
    <property type="match status" value="1"/>
</dbReference>
<dbReference type="SUPFAM" id="SSF53448">
    <property type="entry name" value="Nucleotide-diphospho-sugar transferases"/>
    <property type="match status" value="1"/>
</dbReference>
<evidence type="ECO:0000313" key="5">
    <source>
        <dbReference type="Proteomes" id="UP000281771"/>
    </source>
</evidence>
<dbReference type="PANTHER" id="PTHR13778">
    <property type="entry name" value="GLYCOSYLTRANSFERASE 8 DOMAIN-CONTAINING PROTEIN"/>
    <property type="match status" value="1"/>
</dbReference>
<dbReference type="PANTHER" id="PTHR13778:SF47">
    <property type="entry name" value="LIPOPOLYSACCHARIDE 1,3-GALACTOSYLTRANSFERASE"/>
    <property type="match status" value="1"/>
</dbReference>